<dbReference type="InterPro" id="IPR006689">
    <property type="entry name" value="Small_GTPase_ARF/SAR"/>
</dbReference>
<feature type="compositionally biased region" description="Low complexity" evidence="4">
    <location>
        <begin position="256"/>
        <end position="288"/>
    </location>
</feature>
<evidence type="ECO:0000256" key="1">
    <source>
        <dbReference type="ARBA" id="ARBA00022741"/>
    </source>
</evidence>
<dbReference type="AlphaFoldDB" id="A0A8J4YEB5"/>
<dbReference type="GO" id="GO:0097500">
    <property type="term" value="P:receptor localization to non-motile cilium"/>
    <property type="evidence" value="ECO:0007669"/>
    <property type="project" value="TreeGrafter"/>
</dbReference>
<protein>
    <submittedName>
        <fullName evidence="5">ADP-ribosylation factor-like protein 13B</fullName>
    </submittedName>
</protein>
<dbReference type="GO" id="GO:0097730">
    <property type="term" value="C:non-motile cilium"/>
    <property type="evidence" value="ECO:0007669"/>
    <property type="project" value="TreeGrafter"/>
</dbReference>
<proteinExistence type="predicted"/>
<dbReference type="Pfam" id="PF00025">
    <property type="entry name" value="Arf"/>
    <property type="match status" value="1"/>
</dbReference>
<sequence>MYQSDGKLRIGRNSMYQSDGKLKIGRNSMYQSDGKLKIGRNSMYQSDGKLKIGRNSMYQSDGKLKIGRNSMYQSDGKLKIGRNSMYQSDGGLCWWVHGVIFVVDSTAGARLAECEEVLISLLADPKIAGKPVLILANKQDVEGAMDEIDLVEGLKVEEIVNRFKCPTRVETCSALATRNRKPDKPIADGFRWLVDTIVVHYKEINARVTKDLERERLKQRRELEERKERLKQLRAEREELAAASGAQRSEAPPRQAASSATKRNSTSSSSSSPPSPISSFPSSPRASSGVTKAEVVVRRDMEDREEEVVVKTSPLSPAASMVPNTLRTVCKTRPSETKTRPFETKTKTRPSETKTKARPSETKTNTLRNRPRPRTGI</sequence>
<dbReference type="InterPro" id="IPR027417">
    <property type="entry name" value="P-loop_NTPase"/>
</dbReference>
<evidence type="ECO:0000313" key="6">
    <source>
        <dbReference type="Proteomes" id="UP000770661"/>
    </source>
</evidence>
<organism evidence="5 6">
    <name type="scientific">Chionoecetes opilio</name>
    <name type="common">Atlantic snow crab</name>
    <name type="synonym">Cancer opilio</name>
    <dbReference type="NCBI Taxonomy" id="41210"/>
    <lineage>
        <taxon>Eukaryota</taxon>
        <taxon>Metazoa</taxon>
        <taxon>Ecdysozoa</taxon>
        <taxon>Arthropoda</taxon>
        <taxon>Crustacea</taxon>
        <taxon>Multicrustacea</taxon>
        <taxon>Malacostraca</taxon>
        <taxon>Eumalacostraca</taxon>
        <taxon>Eucarida</taxon>
        <taxon>Decapoda</taxon>
        <taxon>Pleocyemata</taxon>
        <taxon>Brachyura</taxon>
        <taxon>Eubrachyura</taxon>
        <taxon>Majoidea</taxon>
        <taxon>Majidae</taxon>
        <taxon>Chionoecetes</taxon>
    </lineage>
</organism>
<keyword evidence="6" id="KW-1185">Reference proteome</keyword>
<keyword evidence="2 3" id="KW-0342">GTP-binding</keyword>
<dbReference type="GO" id="GO:0003924">
    <property type="term" value="F:GTPase activity"/>
    <property type="evidence" value="ECO:0007669"/>
    <property type="project" value="InterPro"/>
</dbReference>
<feature type="compositionally biased region" description="Basic and acidic residues" evidence="4">
    <location>
        <begin position="333"/>
        <end position="361"/>
    </location>
</feature>
<dbReference type="EMBL" id="JACEEZ010014051">
    <property type="protein sequence ID" value="KAG0719735.1"/>
    <property type="molecule type" value="Genomic_DNA"/>
</dbReference>
<dbReference type="GO" id="GO:0060170">
    <property type="term" value="C:ciliary membrane"/>
    <property type="evidence" value="ECO:0007669"/>
    <property type="project" value="TreeGrafter"/>
</dbReference>
<dbReference type="PROSITE" id="PS51417">
    <property type="entry name" value="ARF"/>
    <property type="match status" value="1"/>
</dbReference>
<comment type="caution">
    <text evidence="5">The sequence shown here is derived from an EMBL/GenBank/DDBJ whole genome shotgun (WGS) entry which is preliminary data.</text>
</comment>
<gene>
    <name evidence="5" type="primary">ARL13B</name>
    <name evidence="5" type="ORF">GWK47_049902</name>
</gene>
<keyword evidence="1 3" id="KW-0547">Nucleotide-binding</keyword>
<dbReference type="SUPFAM" id="SSF101967">
    <property type="entry name" value="Adhesin YadA, collagen-binding domain"/>
    <property type="match status" value="1"/>
</dbReference>
<dbReference type="PANTHER" id="PTHR46090">
    <property type="entry name" value="ADP-RIBOSYLATION FACTOR-LIKE PROTEIN 13B"/>
    <property type="match status" value="1"/>
</dbReference>
<dbReference type="OrthoDB" id="14717at2759"/>
<feature type="region of interest" description="Disordered" evidence="4">
    <location>
        <begin position="238"/>
        <end position="377"/>
    </location>
</feature>
<evidence type="ECO:0000256" key="2">
    <source>
        <dbReference type="ARBA" id="ARBA00023134"/>
    </source>
</evidence>
<evidence type="ECO:0000256" key="3">
    <source>
        <dbReference type="PIRSR" id="PIRSR606689-1"/>
    </source>
</evidence>
<dbReference type="PANTHER" id="PTHR46090:SF2">
    <property type="entry name" value="ADP-RIBOSYLATION FACTOR-LIKE PROTEIN 13B"/>
    <property type="match status" value="1"/>
</dbReference>
<dbReference type="Proteomes" id="UP000770661">
    <property type="component" value="Unassembled WGS sequence"/>
</dbReference>
<dbReference type="Gene3D" id="3.40.50.300">
    <property type="entry name" value="P-loop containing nucleotide triphosphate hydrolases"/>
    <property type="match status" value="1"/>
</dbReference>
<accession>A0A8J4YEB5</accession>
<dbReference type="InterPro" id="IPR051995">
    <property type="entry name" value="Ciliary_GTPase"/>
</dbReference>
<dbReference type="GO" id="GO:0005525">
    <property type="term" value="F:GTP binding"/>
    <property type="evidence" value="ECO:0007669"/>
    <property type="project" value="UniProtKB-KW"/>
</dbReference>
<evidence type="ECO:0000256" key="4">
    <source>
        <dbReference type="SAM" id="MobiDB-lite"/>
    </source>
</evidence>
<dbReference type="GO" id="GO:1905515">
    <property type="term" value="P:non-motile cilium assembly"/>
    <property type="evidence" value="ECO:0007669"/>
    <property type="project" value="TreeGrafter"/>
</dbReference>
<dbReference type="SUPFAM" id="SSF52540">
    <property type="entry name" value="P-loop containing nucleoside triphosphate hydrolases"/>
    <property type="match status" value="1"/>
</dbReference>
<name>A0A8J4YEB5_CHIOP</name>
<reference evidence="5" key="1">
    <citation type="submission" date="2020-07" db="EMBL/GenBank/DDBJ databases">
        <title>The High-quality genome of the commercially important snow crab, Chionoecetes opilio.</title>
        <authorList>
            <person name="Jeong J.-H."/>
            <person name="Ryu S."/>
        </authorList>
    </citation>
    <scope>NUCLEOTIDE SEQUENCE</scope>
    <source>
        <strain evidence="5">MADBK_172401_WGS</strain>
        <tissue evidence="5">Digestive gland</tissue>
    </source>
</reference>
<feature type="binding site" evidence="3">
    <location>
        <begin position="137"/>
        <end position="140"/>
    </location>
    <ligand>
        <name>GTP</name>
        <dbReference type="ChEBI" id="CHEBI:37565"/>
    </ligand>
</feature>
<dbReference type="Gene3D" id="2.150.10.10">
    <property type="entry name" value="Serralysin-like metalloprotease, C-terminal"/>
    <property type="match status" value="1"/>
</dbReference>
<dbReference type="InterPro" id="IPR011049">
    <property type="entry name" value="Serralysin-like_metalloprot_C"/>
</dbReference>
<evidence type="ECO:0000313" key="5">
    <source>
        <dbReference type="EMBL" id="KAG0719735.1"/>
    </source>
</evidence>